<dbReference type="PANTHER" id="PTHR33570:SF10">
    <property type="entry name" value="GAMMA-CARBOXYMUCONOLACTONE DECARBOXYLASE"/>
    <property type="match status" value="1"/>
</dbReference>
<gene>
    <name evidence="3" type="ORF">OG549_36015</name>
</gene>
<dbReference type="InterPro" id="IPR003779">
    <property type="entry name" value="CMD-like"/>
</dbReference>
<dbReference type="InterPro" id="IPR052512">
    <property type="entry name" value="4CMD/NDH-1_regulator"/>
</dbReference>
<accession>A0AAU2VDT3</accession>
<dbReference type="AlphaFoldDB" id="A0AAU2VDT3"/>
<reference evidence="3" key="1">
    <citation type="submission" date="2022-10" db="EMBL/GenBank/DDBJ databases">
        <title>The complete genomes of actinobacterial strains from the NBC collection.</title>
        <authorList>
            <person name="Joergensen T.S."/>
            <person name="Alvarez Arevalo M."/>
            <person name="Sterndorff E.B."/>
            <person name="Faurdal D."/>
            <person name="Vuksanovic O."/>
            <person name="Mourched A.-S."/>
            <person name="Charusanti P."/>
            <person name="Shaw S."/>
            <person name="Blin K."/>
            <person name="Weber T."/>
        </authorList>
    </citation>
    <scope>NUCLEOTIDE SEQUENCE</scope>
    <source>
        <strain evidence="3">NBC_00003</strain>
    </source>
</reference>
<dbReference type="PANTHER" id="PTHR33570">
    <property type="entry name" value="4-CARBOXYMUCONOLACTONE DECARBOXYLASE FAMILY PROTEIN"/>
    <property type="match status" value="1"/>
</dbReference>
<dbReference type="InterPro" id="IPR029032">
    <property type="entry name" value="AhpD-like"/>
</dbReference>
<evidence type="ECO:0000259" key="2">
    <source>
        <dbReference type="Pfam" id="PF02627"/>
    </source>
</evidence>
<evidence type="ECO:0000256" key="1">
    <source>
        <dbReference type="SAM" id="MobiDB-lite"/>
    </source>
</evidence>
<dbReference type="GO" id="GO:0051920">
    <property type="term" value="F:peroxiredoxin activity"/>
    <property type="evidence" value="ECO:0007669"/>
    <property type="project" value="InterPro"/>
</dbReference>
<dbReference type="Pfam" id="PF02627">
    <property type="entry name" value="CMD"/>
    <property type="match status" value="2"/>
</dbReference>
<sequence length="293" mass="30511">MNSAENAKNAVNAPTAANAQGAETTDERFERGLAVLRTVGGQENPAVLDSLADIAPDLGRMTVAFGYGDVLSRPGLTLRQRQIATVGALAAMGNAAPQLRFHIDGALNVGVSPAEVVEILIHTAVYAGFPAALNGIGAAREVFEARPDVAATPVDTEPLPGDRYERGLAKLAEVDGRAGDQVVASMRDIAPDLTRYIIEFAFGDIYSRSALDLKSRELASVAMCTALGTAAPQLRVHINGLLNVGGTREEVVEVITQMAGYAGFPAAINGITAAREVFEERDASGGEAKGQAG</sequence>
<feature type="domain" description="Carboxymuconolactone decarboxylase-like" evidence="2">
    <location>
        <begin position="191"/>
        <end position="276"/>
    </location>
</feature>
<dbReference type="Gene3D" id="1.20.1290.10">
    <property type="entry name" value="AhpD-like"/>
    <property type="match status" value="2"/>
</dbReference>
<dbReference type="SUPFAM" id="SSF69118">
    <property type="entry name" value="AhpD-like"/>
    <property type="match status" value="1"/>
</dbReference>
<evidence type="ECO:0000313" key="3">
    <source>
        <dbReference type="EMBL" id="WTW65617.1"/>
    </source>
</evidence>
<protein>
    <submittedName>
        <fullName evidence="3">Carboxymuconolactone decarboxylase family protein</fullName>
    </submittedName>
</protein>
<name>A0AAU2VDT3_9ACTN</name>
<dbReference type="EMBL" id="CP108318">
    <property type="protein sequence ID" value="WTW65617.1"/>
    <property type="molecule type" value="Genomic_DNA"/>
</dbReference>
<organism evidence="3">
    <name type="scientific">Streptomyces sp. NBC_00003</name>
    <dbReference type="NCBI Taxonomy" id="2903608"/>
    <lineage>
        <taxon>Bacteria</taxon>
        <taxon>Bacillati</taxon>
        <taxon>Actinomycetota</taxon>
        <taxon>Actinomycetes</taxon>
        <taxon>Kitasatosporales</taxon>
        <taxon>Streptomycetaceae</taxon>
        <taxon>Streptomyces</taxon>
    </lineage>
</organism>
<feature type="domain" description="Carboxymuconolactone decarboxylase-like" evidence="2">
    <location>
        <begin position="56"/>
        <end position="141"/>
    </location>
</feature>
<feature type="region of interest" description="Disordered" evidence="1">
    <location>
        <begin position="1"/>
        <end position="25"/>
    </location>
</feature>
<proteinExistence type="predicted"/>